<sequence length="24" mass="2569">MLKIASRLGISEGTVRNAIKRLAA</sequence>
<reference evidence="2" key="1">
    <citation type="journal article" date="2019" name="Int. J. Syst. Evol. Microbiol.">
        <title>The Global Catalogue of Microorganisms (GCM) 10K type strain sequencing project: providing services to taxonomists for standard genome sequencing and annotation.</title>
        <authorList>
            <consortium name="The Broad Institute Genomics Platform"/>
            <consortium name="The Broad Institute Genome Sequencing Center for Infectious Disease"/>
            <person name="Wu L."/>
            <person name="Ma J."/>
        </authorList>
    </citation>
    <scope>NUCLEOTIDE SEQUENCE [LARGE SCALE GENOMIC DNA]</scope>
    <source>
        <strain evidence="2">KCTC 32514</strain>
    </source>
</reference>
<dbReference type="Pfam" id="PF13412">
    <property type="entry name" value="HTH_24"/>
    <property type="match status" value="1"/>
</dbReference>
<protein>
    <submittedName>
        <fullName evidence="1">Winged helix-turn-helix transcriptional regulator</fullName>
    </submittedName>
</protein>
<name>A0ABW5ZXK4_9FLAO</name>
<gene>
    <name evidence="1" type="ORF">ACFS29_15895</name>
</gene>
<evidence type="ECO:0000313" key="1">
    <source>
        <dbReference type="EMBL" id="MFD2917135.1"/>
    </source>
</evidence>
<organism evidence="1 2">
    <name type="scientific">Psychroserpens luteus</name>
    <dbReference type="NCBI Taxonomy" id="1434066"/>
    <lineage>
        <taxon>Bacteria</taxon>
        <taxon>Pseudomonadati</taxon>
        <taxon>Bacteroidota</taxon>
        <taxon>Flavobacteriia</taxon>
        <taxon>Flavobacteriales</taxon>
        <taxon>Flavobacteriaceae</taxon>
        <taxon>Psychroserpens</taxon>
    </lineage>
</organism>
<dbReference type="Gene3D" id="1.10.10.10">
    <property type="entry name" value="Winged helix-like DNA-binding domain superfamily/Winged helix DNA-binding domain"/>
    <property type="match status" value="1"/>
</dbReference>
<dbReference type="EMBL" id="JBHUOS010000012">
    <property type="protein sequence ID" value="MFD2917135.1"/>
    <property type="molecule type" value="Genomic_DNA"/>
</dbReference>
<dbReference type="RefSeq" id="WP_194510027.1">
    <property type="nucleotide sequence ID" value="NZ_JBHUOS010000012.1"/>
</dbReference>
<dbReference type="InterPro" id="IPR036388">
    <property type="entry name" value="WH-like_DNA-bd_sf"/>
</dbReference>
<proteinExistence type="predicted"/>
<accession>A0ABW5ZXK4</accession>
<keyword evidence="2" id="KW-1185">Reference proteome</keyword>
<dbReference type="Proteomes" id="UP001597548">
    <property type="component" value="Unassembled WGS sequence"/>
</dbReference>
<comment type="caution">
    <text evidence="1">The sequence shown here is derived from an EMBL/GenBank/DDBJ whole genome shotgun (WGS) entry which is preliminary data.</text>
</comment>
<evidence type="ECO:0000313" key="2">
    <source>
        <dbReference type="Proteomes" id="UP001597548"/>
    </source>
</evidence>